<feature type="binding site" evidence="12">
    <location>
        <position position="269"/>
    </location>
    <ligand>
        <name>ATP</name>
        <dbReference type="ChEBI" id="CHEBI:30616"/>
    </ligand>
</feature>
<evidence type="ECO:0000313" key="15">
    <source>
        <dbReference type="Proteomes" id="UP000199371"/>
    </source>
</evidence>
<evidence type="ECO:0000256" key="10">
    <source>
        <dbReference type="ARBA" id="ARBA00022917"/>
    </source>
</evidence>
<comment type="catalytic activity">
    <reaction evidence="12">
        <text>tRNA(Cys) + L-cysteine + ATP = L-cysteinyl-tRNA(Cys) + AMP + diphosphate</text>
        <dbReference type="Rhea" id="RHEA:17773"/>
        <dbReference type="Rhea" id="RHEA-COMP:9661"/>
        <dbReference type="Rhea" id="RHEA-COMP:9679"/>
        <dbReference type="ChEBI" id="CHEBI:30616"/>
        <dbReference type="ChEBI" id="CHEBI:33019"/>
        <dbReference type="ChEBI" id="CHEBI:35235"/>
        <dbReference type="ChEBI" id="CHEBI:78442"/>
        <dbReference type="ChEBI" id="CHEBI:78517"/>
        <dbReference type="ChEBI" id="CHEBI:456215"/>
        <dbReference type="EC" id="6.1.1.16"/>
    </reaction>
</comment>
<dbReference type="EMBL" id="FNXF01000012">
    <property type="protein sequence ID" value="SEI02567.1"/>
    <property type="molecule type" value="Genomic_DNA"/>
</dbReference>
<keyword evidence="5 12" id="KW-0436">Ligase</keyword>
<keyword evidence="8 12" id="KW-0862">Zinc</keyword>
<keyword evidence="10 12" id="KW-0648">Protein biosynthesis</keyword>
<dbReference type="GO" id="GO:0006423">
    <property type="term" value="P:cysteinyl-tRNA aminoacylation"/>
    <property type="evidence" value="ECO:0007669"/>
    <property type="project" value="UniProtKB-UniRule"/>
</dbReference>
<dbReference type="PANTHER" id="PTHR10890">
    <property type="entry name" value="CYSTEINYL-TRNA SYNTHETASE"/>
    <property type="match status" value="1"/>
</dbReference>
<dbReference type="Gene3D" id="1.20.120.1910">
    <property type="entry name" value="Cysteine-tRNA ligase, C-terminal anti-codon recognition domain"/>
    <property type="match status" value="1"/>
</dbReference>
<keyword evidence="7 12" id="KW-0547">Nucleotide-binding</keyword>
<dbReference type="SUPFAM" id="SSF47323">
    <property type="entry name" value="Anticodon-binding domain of a subclass of class I aminoacyl-tRNA synthetases"/>
    <property type="match status" value="1"/>
</dbReference>
<dbReference type="InterPro" id="IPR014729">
    <property type="entry name" value="Rossmann-like_a/b/a_fold"/>
</dbReference>
<comment type="subunit">
    <text evidence="3 12">Monomer.</text>
</comment>
<dbReference type="Gene3D" id="3.40.50.620">
    <property type="entry name" value="HUPs"/>
    <property type="match status" value="1"/>
</dbReference>
<proteinExistence type="inferred from homology"/>
<keyword evidence="4 12" id="KW-0963">Cytoplasm</keyword>
<feature type="short sequence motif" description="'HIGH' region" evidence="12">
    <location>
        <begin position="30"/>
        <end position="40"/>
    </location>
</feature>
<evidence type="ECO:0000256" key="12">
    <source>
        <dbReference type="HAMAP-Rule" id="MF_00041"/>
    </source>
</evidence>
<evidence type="ECO:0000256" key="11">
    <source>
        <dbReference type="ARBA" id="ARBA00023146"/>
    </source>
</evidence>
<evidence type="ECO:0000256" key="6">
    <source>
        <dbReference type="ARBA" id="ARBA00022723"/>
    </source>
</evidence>
<dbReference type="CDD" id="cd07963">
    <property type="entry name" value="Anticodon_Ia_Cys"/>
    <property type="match status" value="1"/>
</dbReference>
<protein>
    <recommendedName>
        <fullName evidence="12">Cysteine--tRNA ligase</fullName>
        <ecNumber evidence="12">6.1.1.16</ecNumber>
    </recommendedName>
    <alternativeName>
        <fullName evidence="12">Cysteinyl-tRNA synthetase</fullName>
        <shortName evidence="12">CysRS</shortName>
    </alternativeName>
</protein>
<dbReference type="InterPro" id="IPR015273">
    <property type="entry name" value="Cys-tRNA-synt_Ia_DALR"/>
</dbReference>
<dbReference type="NCBIfam" id="TIGR00435">
    <property type="entry name" value="cysS"/>
    <property type="match status" value="1"/>
</dbReference>
<dbReference type="OrthoDB" id="9815130at2"/>
<dbReference type="AlphaFoldDB" id="A0A1H6MWZ8"/>
<dbReference type="InterPro" id="IPR056411">
    <property type="entry name" value="CysS_C"/>
</dbReference>
<evidence type="ECO:0000256" key="2">
    <source>
        <dbReference type="ARBA" id="ARBA00005594"/>
    </source>
</evidence>
<sequence>MLHIYNTLSRKKELFTPIEPGKAGLYVCGITIYDYCHVGHARTYVAFDVINRYLRFLGYDVTYVRNITDVDDKIIKRAAENNESCDALTERFTQAMHADFAALGLMPADIEPRVTTHMAEIIALIETLVAKGYAYVAADGDVLFDVSKYEAYGELSQQNLEMLQSGSRVEVADNKDDPLDFVLWKGAKPGEPFWQSPWGNGRPGWHIECSAMSAKHLGEHFDIHGGGSDLQFPHHENEIAQSTCAHGHKYVNTWIHTGMVQVDKEKMSKSLGNFFTVKDVLAEYNAEAVRYFLLSSQYRSQLNYSAENLQQAHAALGRLYTALRNVTPSHSIDLNSPYIVRFKAAMDDDFNTPEALPVLFELAREVNRFKETEPAKAAELAGVLNLLAGVLGLLQGDAEQFLQSGASDDDVAEIEALIAKRNTARANKDWAAADAARDALTAKGIIVEDKNGVTSWRKG</sequence>
<dbReference type="GO" id="GO:0004817">
    <property type="term" value="F:cysteine-tRNA ligase activity"/>
    <property type="evidence" value="ECO:0007669"/>
    <property type="project" value="UniProtKB-UniRule"/>
</dbReference>
<dbReference type="InterPro" id="IPR024909">
    <property type="entry name" value="Cys-tRNA/MSH_ligase"/>
</dbReference>
<reference evidence="15" key="1">
    <citation type="submission" date="2016-10" db="EMBL/GenBank/DDBJ databases">
        <authorList>
            <person name="Varghese N."/>
            <person name="Submissions S."/>
        </authorList>
    </citation>
    <scope>NUCLEOTIDE SEQUENCE [LARGE SCALE GENOMIC DNA]</scope>
    <source>
        <strain evidence="15">DSM 17616</strain>
    </source>
</reference>
<comment type="subcellular location">
    <subcellularLocation>
        <location evidence="1 12">Cytoplasm</location>
    </subcellularLocation>
</comment>
<dbReference type="SUPFAM" id="SSF52374">
    <property type="entry name" value="Nucleotidylyl transferase"/>
    <property type="match status" value="1"/>
</dbReference>
<feature type="binding site" evidence="12">
    <location>
        <position position="28"/>
    </location>
    <ligand>
        <name>Zn(2+)</name>
        <dbReference type="ChEBI" id="CHEBI:29105"/>
    </ligand>
</feature>
<feature type="binding site" evidence="12">
    <location>
        <position position="209"/>
    </location>
    <ligand>
        <name>Zn(2+)</name>
        <dbReference type="ChEBI" id="CHEBI:29105"/>
    </ligand>
</feature>
<dbReference type="EC" id="6.1.1.16" evidence="12"/>
<evidence type="ECO:0000256" key="4">
    <source>
        <dbReference type="ARBA" id="ARBA00022490"/>
    </source>
</evidence>
<evidence type="ECO:0000256" key="7">
    <source>
        <dbReference type="ARBA" id="ARBA00022741"/>
    </source>
</evidence>
<dbReference type="Proteomes" id="UP000199371">
    <property type="component" value="Unassembled WGS sequence"/>
</dbReference>
<feature type="binding site" evidence="12">
    <location>
        <position position="234"/>
    </location>
    <ligand>
        <name>Zn(2+)</name>
        <dbReference type="ChEBI" id="CHEBI:29105"/>
    </ligand>
</feature>
<name>A0A1H6MWZ8_9GAMM</name>
<accession>A0A1H6MWZ8</accession>
<dbReference type="PRINTS" id="PR00983">
    <property type="entry name" value="TRNASYNTHCYS"/>
</dbReference>
<dbReference type="PANTHER" id="PTHR10890:SF3">
    <property type="entry name" value="CYSTEINE--TRNA LIGASE, CYTOPLASMIC"/>
    <property type="match status" value="1"/>
</dbReference>
<keyword evidence="9 12" id="KW-0067">ATP-binding</keyword>
<keyword evidence="6 12" id="KW-0479">Metal-binding</keyword>
<dbReference type="CDD" id="cd00672">
    <property type="entry name" value="CysRS_core"/>
    <property type="match status" value="1"/>
</dbReference>
<dbReference type="RefSeq" id="WP_092794807.1">
    <property type="nucleotide sequence ID" value="NZ_FNXF01000012.1"/>
</dbReference>
<evidence type="ECO:0000313" key="14">
    <source>
        <dbReference type="EMBL" id="SEI02567.1"/>
    </source>
</evidence>
<evidence type="ECO:0000259" key="13">
    <source>
        <dbReference type="SMART" id="SM00840"/>
    </source>
</evidence>
<dbReference type="Pfam" id="PF09190">
    <property type="entry name" value="DALR_2"/>
    <property type="match status" value="1"/>
</dbReference>
<organism evidence="14 15">
    <name type="scientific">Rheinheimera pacifica</name>
    <dbReference type="NCBI Taxonomy" id="173990"/>
    <lineage>
        <taxon>Bacteria</taxon>
        <taxon>Pseudomonadati</taxon>
        <taxon>Pseudomonadota</taxon>
        <taxon>Gammaproteobacteria</taxon>
        <taxon>Chromatiales</taxon>
        <taxon>Chromatiaceae</taxon>
        <taxon>Rheinheimera</taxon>
    </lineage>
</organism>
<dbReference type="Pfam" id="PF01406">
    <property type="entry name" value="tRNA-synt_1e"/>
    <property type="match status" value="1"/>
</dbReference>
<keyword evidence="15" id="KW-1185">Reference proteome</keyword>
<dbReference type="SMART" id="SM00840">
    <property type="entry name" value="DALR_2"/>
    <property type="match status" value="1"/>
</dbReference>
<feature type="domain" description="Cysteinyl-tRNA synthetase class Ia DALR" evidence="13">
    <location>
        <begin position="341"/>
        <end position="402"/>
    </location>
</feature>
<keyword evidence="11 12" id="KW-0030">Aminoacyl-tRNA synthetase</keyword>
<dbReference type="HAMAP" id="MF_00041">
    <property type="entry name" value="Cys_tRNA_synth"/>
    <property type="match status" value="1"/>
</dbReference>
<feature type="binding site" evidence="12">
    <location>
        <position position="238"/>
    </location>
    <ligand>
        <name>Zn(2+)</name>
        <dbReference type="ChEBI" id="CHEBI:29105"/>
    </ligand>
</feature>
<dbReference type="FunFam" id="3.40.50.620:FF:000009">
    <property type="entry name" value="Cysteine--tRNA ligase"/>
    <property type="match status" value="1"/>
</dbReference>
<dbReference type="STRING" id="173990.SAMN05660691_02880"/>
<evidence type="ECO:0000256" key="9">
    <source>
        <dbReference type="ARBA" id="ARBA00022840"/>
    </source>
</evidence>
<dbReference type="GO" id="GO:0008270">
    <property type="term" value="F:zinc ion binding"/>
    <property type="evidence" value="ECO:0007669"/>
    <property type="project" value="UniProtKB-UniRule"/>
</dbReference>
<dbReference type="GO" id="GO:0005829">
    <property type="term" value="C:cytosol"/>
    <property type="evidence" value="ECO:0007669"/>
    <property type="project" value="TreeGrafter"/>
</dbReference>
<dbReference type="InterPro" id="IPR032678">
    <property type="entry name" value="tRNA-synt_1_cat_dom"/>
</dbReference>
<dbReference type="InterPro" id="IPR009080">
    <property type="entry name" value="tRNAsynth_Ia_anticodon-bd"/>
</dbReference>
<evidence type="ECO:0000256" key="5">
    <source>
        <dbReference type="ARBA" id="ARBA00022598"/>
    </source>
</evidence>
<evidence type="ECO:0000256" key="8">
    <source>
        <dbReference type="ARBA" id="ARBA00022833"/>
    </source>
</evidence>
<comment type="cofactor">
    <cofactor evidence="12">
        <name>Zn(2+)</name>
        <dbReference type="ChEBI" id="CHEBI:29105"/>
    </cofactor>
    <text evidence="12">Binds 1 zinc ion per subunit.</text>
</comment>
<gene>
    <name evidence="12" type="primary">cysS</name>
    <name evidence="14" type="ORF">SAMN05660691_02880</name>
</gene>
<dbReference type="InterPro" id="IPR015803">
    <property type="entry name" value="Cys-tRNA-ligase"/>
</dbReference>
<dbReference type="GO" id="GO:0005524">
    <property type="term" value="F:ATP binding"/>
    <property type="evidence" value="ECO:0007669"/>
    <property type="project" value="UniProtKB-UniRule"/>
</dbReference>
<evidence type="ECO:0000256" key="1">
    <source>
        <dbReference type="ARBA" id="ARBA00004496"/>
    </source>
</evidence>
<comment type="similarity">
    <text evidence="2 12">Belongs to the class-I aminoacyl-tRNA synthetase family.</text>
</comment>
<evidence type="ECO:0000256" key="3">
    <source>
        <dbReference type="ARBA" id="ARBA00011245"/>
    </source>
</evidence>
<feature type="short sequence motif" description="'KMSKS' region" evidence="12">
    <location>
        <begin position="266"/>
        <end position="270"/>
    </location>
</feature>
<dbReference type="Pfam" id="PF23493">
    <property type="entry name" value="CysS_C"/>
    <property type="match status" value="1"/>
</dbReference>